<comment type="cofactor">
    <cofactor evidence="4">
        <name>Mg(2+)</name>
        <dbReference type="ChEBI" id="CHEBI:18420"/>
    </cofactor>
</comment>
<dbReference type="NCBIfam" id="TIGR02727">
    <property type="entry name" value="MTHFS_bact"/>
    <property type="match status" value="1"/>
</dbReference>
<dbReference type="InterPro" id="IPR037171">
    <property type="entry name" value="NagB/RpiA_transferase-like"/>
</dbReference>
<evidence type="ECO:0000313" key="6">
    <source>
        <dbReference type="Proteomes" id="UP000703295"/>
    </source>
</evidence>
<dbReference type="Proteomes" id="UP000703295">
    <property type="component" value="Unassembled WGS sequence"/>
</dbReference>
<dbReference type="RefSeq" id="WP_204475103.1">
    <property type="nucleotide sequence ID" value="NZ_JACJJW010000008.1"/>
</dbReference>
<evidence type="ECO:0000256" key="2">
    <source>
        <dbReference type="ARBA" id="ARBA00022741"/>
    </source>
</evidence>
<dbReference type="Gene3D" id="3.40.50.10420">
    <property type="entry name" value="NagB/RpiA/CoA transferase-like"/>
    <property type="match status" value="1"/>
</dbReference>
<dbReference type="PIRSF" id="PIRSF006806">
    <property type="entry name" value="FTHF_cligase"/>
    <property type="match status" value="1"/>
</dbReference>
<keyword evidence="6" id="KW-1185">Reference proteome</keyword>
<protein>
    <recommendedName>
        <fullName evidence="4">5-formyltetrahydrofolate cyclo-ligase</fullName>
        <ecNumber evidence="4">6.3.3.2</ecNumber>
    </recommendedName>
</protein>
<proteinExistence type="inferred from homology"/>
<dbReference type="SUPFAM" id="SSF100950">
    <property type="entry name" value="NagB/RpiA/CoA transferase-like"/>
    <property type="match status" value="1"/>
</dbReference>
<dbReference type="GO" id="GO:0030272">
    <property type="term" value="F:5-formyltetrahydrofolate cyclo-ligase activity"/>
    <property type="evidence" value="ECO:0007669"/>
    <property type="project" value="UniProtKB-EC"/>
</dbReference>
<gene>
    <name evidence="5" type="ORF">H6A31_04560</name>
</gene>
<dbReference type="InterPro" id="IPR024185">
    <property type="entry name" value="FTHF_cligase-like_sf"/>
</dbReference>
<keyword evidence="5" id="KW-0436">Ligase</keyword>
<keyword evidence="3 4" id="KW-0067">ATP-binding</keyword>
<accession>A0ABS2ETF6</accession>
<dbReference type="EC" id="6.3.3.2" evidence="4"/>
<name>A0ABS2ETF6_9BACE</name>
<dbReference type="PANTHER" id="PTHR23407:SF1">
    <property type="entry name" value="5-FORMYLTETRAHYDROFOLATE CYCLO-LIGASE"/>
    <property type="match status" value="1"/>
</dbReference>
<keyword evidence="4" id="KW-0460">Magnesium</keyword>
<dbReference type="Pfam" id="PF01812">
    <property type="entry name" value="5-FTHF_cyc-lig"/>
    <property type="match status" value="1"/>
</dbReference>
<keyword evidence="2 4" id="KW-0547">Nucleotide-binding</keyword>
<keyword evidence="4" id="KW-0479">Metal-binding</keyword>
<evidence type="ECO:0000256" key="3">
    <source>
        <dbReference type="ARBA" id="ARBA00022840"/>
    </source>
</evidence>
<dbReference type="PANTHER" id="PTHR23407">
    <property type="entry name" value="ATPASE INHIBITOR/5-FORMYLTETRAHYDROFOLATE CYCLO-LIGASE"/>
    <property type="match status" value="1"/>
</dbReference>
<evidence type="ECO:0000313" key="5">
    <source>
        <dbReference type="EMBL" id="MBM6757966.1"/>
    </source>
</evidence>
<evidence type="ECO:0000256" key="1">
    <source>
        <dbReference type="ARBA" id="ARBA00010638"/>
    </source>
</evidence>
<reference evidence="5 6" key="1">
    <citation type="journal article" date="2021" name="Sci. Rep.">
        <title>The distribution of antibiotic resistance genes in chicken gut microbiota commensals.</title>
        <authorList>
            <person name="Juricova H."/>
            <person name="Matiasovicova J."/>
            <person name="Kubasova T."/>
            <person name="Cejkova D."/>
            <person name="Rychlik I."/>
        </authorList>
    </citation>
    <scope>NUCLEOTIDE SEQUENCE [LARGE SCALE GENOMIC DNA]</scope>
    <source>
        <strain evidence="5 6">An801</strain>
    </source>
</reference>
<dbReference type="EMBL" id="JACJJW010000008">
    <property type="protein sequence ID" value="MBM6757966.1"/>
    <property type="molecule type" value="Genomic_DNA"/>
</dbReference>
<dbReference type="InterPro" id="IPR002698">
    <property type="entry name" value="FTHF_cligase"/>
</dbReference>
<comment type="similarity">
    <text evidence="1 4">Belongs to the 5-formyltetrahydrofolate cyclo-ligase family.</text>
</comment>
<sequence>MDKKEIRKLIAQEKRKYSASQKTEWSSSLFQKLEDHPLFLQAKTILLYHSLPDEVQTHAFIERWYPHKRIVLPLVKGEELELRYYEGKDSLQTGSFGIEEPTGRQVENWDEIELSIVPGVAFDRTGNRLGRGKGYYDRTLARLHSYNIGVCFHFQLYPYIPTEPTDHSMHEVWTEQGCVFNGTQCSR</sequence>
<evidence type="ECO:0000256" key="4">
    <source>
        <dbReference type="RuleBase" id="RU361279"/>
    </source>
</evidence>
<comment type="caution">
    <text evidence="5">The sequence shown here is derived from an EMBL/GenBank/DDBJ whole genome shotgun (WGS) entry which is preliminary data.</text>
</comment>
<comment type="catalytic activity">
    <reaction evidence="4">
        <text>(6S)-5-formyl-5,6,7,8-tetrahydrofolate + ATP = (6R)-5,10-methenyltetrahydrofolate + ADP + phosphate</text>
        <dbReference type="Rhea" id="RHEA:10488"/>
        <dbReference type="ChEBI" id="CHEBI:30616"/>
        <dbReference type="ChEBI" id="CHEBI:43474"/>
        <dbReference type="ChEBI" id="CHEBI:57455"/>
        <dbReference type="ChEBI" id="CHEBI:57457"/>
        <dbReference type="ChEBI" id="CHEBI:456216"/>
        <dbReference type="EC" id="6.3.3.2"/>
    </reaction>
</comment>
<organism evidence="5 6">
    <name type="scientific">Bacteroides mediterraneensis</name>
    <dbReference type="NCBI Taxonomy" id="1841856"/>
    <lineage>
        <taxon>Bacteria</taxon>
        <taxon>Pseudomonadati</taxon>
        <taxon>Bacteroidota</taxon>
        <taxon>Bacteroidia</taxon>
        <taxon>Bacteroidales</taxon>
        <taxon>Bacteroidaceae</taxon>
        <taxon>Bacteroides</taxon>
    </lineage>
</organism>